<feature type="compositionally biased region" description="Polar residues" evidence="13">
    <location>
        <begin position="533"/>
        <end position="543"/>
    </location>
</feature>
<feature type="compositionally biased region" description="Polar residues" evidence="13">
    <location>
        <begin position="220"/>
        <end position="242"/>
    </location>
</feature>
<keyword evidence="8" id="KW-0460">Magnesium</keyword>
<reference evidence="14" key="1">
    <citation type="journal article" date="2020" name="Fungal Divers.">
        <title>Resolving the Mortierellaceae phylogeny through synthesis of multi-gene phylogenetics and phylogenomics.</title>
        <authorList>
            <person name="Vandepol N."/>
            <person name="Liber J."/>
            <person name="Desiro A."/>
            <person name="Na H."/>
            <person name="Kennedy M."/>
            <person name="Barry K."/>
            <person name="Grigoriev I.V."/>
            <person name="Miller A.N."/>
            <person name="O'Donnell K."/>
            <person name="Stajich J.E."/>
            <person name="Bonito G."/>
        </authorList>
    </citation>
    <scope>NUCLEOTIDE SEQUENCE</scope>
    <source>
        <strain evidence="14">NRRL 2591</strain>
    </source>
</reference>
<feature type="compositionally biased region" description="Polar residues" evidence="13">
    <location>
        <begin position="251"/>
        <end position="261"/>
    </location>
</feature>
<dbReference type="GO" id="GO:0031297">
    <property type="term" value="P:replication fork processing"/>
    <property type="evidence" value="ECO:0007669"/>
    <property type="project" value="TreeGrafter"/>
</dbReference>
<evidence type="ECO:0008006" key="16">
    <source>
        <dbReference type="Google" id="ProtNLM"/>
    </source>
</evidence>
<evidence type="ECO:0000313" key="14">
    <source>
        <dbReference type="EMBL" id="KAF9548733.1"/>
    </source>
</evidence>
<dbReference type="InterPro" id="IPR042530">
    <property type="entry name" value="EME1/EME2_C"/>
</dbReference>
<dbReference type="GO" id="GO:0005634">
    <property type="term" value="C:nucleus"/>
    <property type="evidence" value="ECO:0007669"/>
    <property type="project" value="UniProtKB-SubCell"/>
</dbReference>
<feature type="compositionally biased region" description="Low complexity" evidence="13">
    <location>
        <begin position="566"/>
        <end position="575"/>
    </location>
</feature>
<dbReference type="Pfam" id="PF21292">
    <property type="entry name" value="EME1-MUS81_C"/>
    <property type="match status" value="1"/>
</dbReference>
<dbReference type="PANTHER" id="PTHR21077">
    <property type="entry name" value="EME1 PROTEIN"/>
    <property type="match status" value="1"/>
</dbReference>
<dbReference type="Gene3D" id="1.10.150.670">
    <property type="entry name" value="Crossover junction endonuclease EME1, DNA-binding domain"/>
    <property type="match status" value="1"/>
</dbReference>
<dbReference type="EMBL" id="JAAAXW010000026">
    <property type="protein sequence ID" value="KAF9548733.1"/>
    <property type="molecule type" value="Genomic_DNA"/>
</dbReference>
<keyword evidence="7" id="KW-0378">Hydrolase</keyword>
<feature type="compositionally biased region" description="Polar residues" evidence="13">
    <location>
        <begin position="374"/>
        <end position="384"/>
    </location>
</feature>
<evidence type="ECO:0000256" key="2">
    <source>
        <dbReference type="ARBA" id="ARBA00004123"/>
    </source>
</evidence>
<comment type="caution">
    <text evidence="14">The sequence shown here is derived from an EMBL/GenBank/DDBJ whole genome shotgun (WGS) entry which is preliminary data.</text>
</comment>
<evidence type="ECO:0000256" key="12">
    <source>
        <dbReference type="ARBA" id="ARBA00023254"/>
    </source>
</evidence>
<dbReference type="Gene3D" id="3.40.50.10130">
    <property type="match status" value="1"/>
</dbReference>
<evidence type="ECO:0000256" key="4">
    <source>
        <dbReference type="ARBA" id="ARBA00022723"/>
    </source>
</evidence>
<evidence type="ECO:0000256" key="11">
    <source>
        <dbReference type="ARBA" id="ARBA00023242"/>
    </source>
</evidence>
<protein>
    <recommendedName>
        <fullName evidence="16">ERCC4 domain-containing protein</fullName>
    </recommendedName>
</protein>
<accession>A0A9P6FE92</accession>
<keyword evidence="3" id="KW-0540">Nuclease</keyword>
<feature type="compositionally biased region" description="Basic and acidic residues" evidence="13">
    <location>
        <begin position="298"/>
        <end position="311"/>
    </location>
</feature>
<evidence type="ECO:0000313" key="15">
    <source>
        <dbReference type="Proteomes" id="UP000723463"/>
    </source>
</evidence>
<dbReference type="AlphaFoldDB" id="A0A9P6FE92"/>
<feature type="region of interest" description="Disordered" evidence="13">
    <location>
        <begin position="991"/>
        <end position="1014"/>
    </location>
</feature>
<evidence type="ECO:0000256" key="7">
    <source>
        <dbReference type="ARBA" id="ARBA00022801"/>
    </source>
</evidence>
<feature type="compositionally biased region" description="Polar residues" evidence="13">
    <location>
        <begin position="347"/>
        <end position="364"/>
    </location>
</feature>
<feature type="region of interest" description="Disordered" evidence="13">
    <location>
        <begin position="72"/>
        <end position="112"/>
    </location>
</feature>
<proteinExistence type="predicted"/>
<feature type="region of interest" description="Disordered" evidence="13">
    <location>
        <begin position="623"/>
        <end position="769"/>
    </location>
</feature>
<dbReference type="GO" id="GO:0006302">
    <property type="term" value="P:double-strand break repair"/>
    <property type="evidence" value="ECO:0007669"/>
    <property type="project" value="TreeGrafter"/>
</dbReference>
<dbReference type="GO" id="GO:0046872">
    <property type="term" value="F:metal ion binding"/>
    <property type="evidence" value="ECO:0007669"/>
    <property type="project" value="UniProtKB-KW"/>
</dbReference>
<dbReference type="GO" id="GO:0048476">
    <property type="term" value="C:Holliday junction resolvase complex"/>
    <property type="evidence" value="ECO:0007669"/>
    <property type="project" value="InterPro"/>
</dbReference>
<evidence type="ECO:0000256" key="1">
    <source>
        <dbReference type="ARBA" id="ARBA00001946"/>
    </source>
</evidence>
<keyword evidence="5" id="KW-0255">Endonuclease</keyword>
<keyword evidence="10" id="KW-0234">DNA repair</keyword>
<dbReference type="GO" id="GO:0008821">
    <property type="term" value="F:crossover junction DNA endonuclease activity"/>
    <property type="evidence" value="ECO:0007669"/>
    <property type="project" value="TreeGrafter"/>
</dbReference>
<evidence type="ECO:0000256" key="6">
    <source>
        <dbReference type="ARBA" id="ARBA00022763"/>
    </source>
</evidence>
<keyword evidence="6" id="KW-0227">DNA damage</keyword>
<keyword evidence="4" id="KW-0479">Metal-binding</keyword>
<feature type="compositionally biased region" description="Pro residues" evidence="13">
    <location>
        <begin position="94"/>
        <end position="104"/>
    </location>
</feature>
<feature type="region of interest" description="Disordered" evidence="13">
    <location>
        <begin position="160"/>
        <end position="266"/>
    </location>
</feature>
<organism evidence="14 15">
    <name type="scientific">Mortierella hygrophila</name>
    <dbReference type="NCBI Taxonomy" id="979708"/>
    <lineage>
        <taxon>Eukaryota</taxon>
        <taxon>Fungi</taxon>
        <taxon>Fungi incertae sedis</taxon>
        <taxon>Mucoromycota</taxon>
        <taxon>Mortierellomycotina</taxon>
        <taxon>Mortierellomycetes</taxon>
        <taxon>Mortierellales</taxon>
        <taxon>Mortierellaceae</taxon>
        <taxon>Mortierella</taxon>
    </lineage>
</organism>
<feature type="region of interest" description="Disordered" evidence="13">
    <location>
        <begin position="497"/>
        <end position="575"/>
    </location>
</feature>
<dbReference type="Proteomes" id="UP000723463">
    <property type="component" value="Unassembled WGS sequence"/>
</dbReference>
<evidence type="ECO:0000256" key="13">
    <source>
        <dbReference type="SAM" id="MobiDB-lite"/>
    </source>
</evidence>
<gene>
    <name evidence="14" type="ORF">EC957_005666</name>
</gene>
<evidence type="ECO:0000256" key="3">
    <source>
        <dbReference type="ARBA" id="ARBA00022722"/>
    </source>
</evidence>
<feature type="region of interest" description="Disordered" evidence="13">
    <location>
        <begin position="284"/>
        <end position="410"/>
    </location>
</feature>
<dbReference type="GO" id="GO:0000712">
    <property type="term" value="P:resolution of meiotic recombination intermediates"/>
    <property type="evidence" value="ECO:0007669"/>
    <property type="project" value="TreeGrafter"/>
</dbReference>
<evidence type="ECO:0000256" key="10">
    <source>
        <dbReference type="ARBA" id="ARBA00023204"/>
    </source>
</evidence>
<evidence type="ECO:0000256" key="5">
    <source>
        <dbReference type="ARBA" id="ARBA00022759"/>
    </source>
</evidence>
<keyword evidence="15" id="KW-1185">Reference proteome</keyword>
<feature type="compositionally biased region" description="Polar residues" evidence="13">
    <location>
        <begin position="166"/>
        <end position="185"/>
    </location>
</feature>
<keyword evidence="11" id="KW-0539">Nucleus</keyword>
<keyword evidence="12" id="KW-0469">Meiosis</keyword>
<feature type="compositionally biased region" description="Basic and acidic residues" evidence="13">
    <location>
        <begin position="679"/>
        <end position="769"/>
    </location>
</feature>
<dbReference type="InterPro" id="IPR033310">
    <property type="entry name" value="Mms4/EME1/EME2"/>
</dbReference>
<evidence type="ECO:0000256" key="8">
    <source>
        <dbReference type="ARBA" id="ARBA00022842"/>
    </source>
</evidence>
<keyword evidence="9" id="KW-0233">DNA recombination</keyword>
<dbReference type="GO" id="GO:0031573">
    <property type="term" value="P:mitotic intra-S DNA damage checkpoint signaling"/>
    <property type="evidence" value="ECO:0007669"/>
    <property type="project" value="TreeGrafter"/>
</dbReference>
<comment type="subcellular location">
    <subcellularLocation>
        <location evidence="2">Nucleus</location>
    </subcellularLocation>
</comment>
<dbReference type="PANTHER" id="PTHR21077:SF5">
    <property type="entry name" value="CROSSOVER JUNCTION ENDONUCLEASE MMS4"/>
    <property type="match status" value="1"/>
</dbReference>
<evidence type="ECO:0000256" key="9">
    <source>
        <dbReference type="ARBA" id="ARBA00023172"/>
    </source>
</evidence>
<dbReference type="Gene3D" id="1.10.8.10">
    <property type="entry name" value="DNA helicase RuvA subunit, C-terminal domain"/>
    <property type="match status" value="1"/>
</dbReference>
<sequence>MATLSQVALLEMAREVLQVCQEDEYDLQDIIADLTTTKSTEITINRIFDGQLMKRGARQGSSELPLASELFRSRSPEQPLPPRPQTVASRSGPTPTPVPAPKPTPTTSSSSNVVVILSSDDEDHVKSANPFDDVFDDHSDTEDGFDELMKNIHFIKSGDAVPSKRANGTSSAGASTFKSGASTPLSPRKRTALSPPLILSGRRSPIIEPAPSSRPYRELSPSTVARPTTTKATAVSPTATRTNDLKPKSAEASSTKRNNTGGALASKFTDRMPLSLEICSEWDDIPLLPESPSPSPKTTKETPTKARDRSKSPIVEMRSLSPTPPYSPSKRGWALSRSPSPGFMVRLSNNDSPHVGTSSSSKPTTRPALAIKHQSPSPFSISGRRTTDEKKVSPLPSEDDLLPRTREFNATSPVSRYSDAAWLKRIKDEKRTDRVLGEEKSIWLDDDDDDDDDKYGVKKEFRRSASSETVTNDGATDVFDYDGPNEWSKFEHLVDDDLSPPRLYKDDDDSDDPLRALGADEDWRLGTRKRSRNNAGLSVSPSSKDLKKNKQTPVTPTKARAKAKAKFGAGASSSPSLALVVPGVDHFDLSGLDEYRNEPIVLDDDDLTGDYSVEKEIERRMKLRQQQGKKATLKRIDSLDLEDMDDLPTAAKPRRRNGKAKAVDSDLEFDANNSDGEDGSDRGASKLLTAREMKKEEARLKREAAKKKKDEEKAAKDRKRELERSAKEAEAAERRAMGQTRDNEAQRKRREREEEKRIKMAETEAAKQAERELNAANRLVPKSKSVEEMVLCMEESMFDSELGKALQTYLQAIECRIDLLKSPVSAAIAVATAAAADASRPIGESLSSSLSDLNGTNDACPVRDLIFWRRIVKRRYDEQMAADVNLPEEEHTVELESYWLCHMTAKEFCKKIKDDEMHRFLDSVSRDMRTRIKRQKAKQEAMGLIPTTYEDRSRRPRVILMIMGLSAHLRGLKTITSRDFAERVRANMQAEYGGGGGAGKAAKAITGRDNSEPDEDRIDKELLRLQLEEDCLIILTDDYDESAQMTVSLTEQLGQRPYKTGRKTGLNVCLDGIKSGTGYKDTWEVSLQQIHMITPRVARSIAATYPTIRSLYDGYRRCATVRDAHSMLEGIPVEDRSSVIGKGISRRVYDVFMGEDPDARVS</sequence>
<comment type="cofactor">
    <cofactor evidence="1">
        <name>Mg(2+)</name>
        <dbReference type="ChEBI" id="CHEBI:18420"/>
    </cofactor>
</comment>
<name>A0A9P6FE92_9FUNG</name>